<dbReference type="PANTHER" id="PTHR35046:SF18">
    <property type="entry name" value="RNA-DIRECTED DNA POLYMERASE"/>
    <property type="match status" value="1"/>
</dbReference>
<dbReference type="EMBL" id="SPHZ02000004">
    <property type="protein sequence ID" value="KAF0921879.1"/>
    <property type="molecule type" value="Genomic_DNA"/>
</dbReference>
<dbReference type="PANTHER" id="PTHR35046">
    <property type="entry name" value="ZINC KNUCKLE (CCHC-TYPE) FAMILY PROTEIN"/>
    <property type="match status" value="1"/>
</dbReference>
<dbReference type="InterPro" id="IPR012337">
    <property type="entry name" value="RNaseH-like_sf"/>
</dbReference>
<dbReference type="GO" id="GO:0015074">
    <property type="term" value="P:DNA integration"/>
    <property type="evidence" value="ECO:0007669"/>
    <property type="project" value="InterPro"/>
</dbReference>
<protein>
    <recommendedName>
        <fullName evidence="1">Integrase catalytic domain-containing protein</fullName>
    </recommendedName>
</protein>
<dbReference type="Pfam" id="PF00665">
    <property type="entry name" value="rve"/>
    <property type="match status" value="1"/>
</dbReference>
<dbReference type="PROSITE" id="PS50994">
    <property type="entry name" value="INTEGRASE"/>
    <property type="match status" value="1"/>
</dbReference>
<dbReference type="GO" id="GO:0003676">
    <property type="term" value="F:nucleic acid binding"/>
    <property type="evidence" value="ECO:0007669"/>
    <property type="project" value="InterPro"/>
</dbReference>
<dbReference type="OrthoDB" id="674670at2759"/>
<evidence type="ECO:0000313" key="2">
    <source>
        <dbReference type="EMBL" id="KAF0921879.1"/>
    </source>
</evidence>
<accession>A0A6G1EAV5</accession>
<dbReference type="InterPro" id="IPR001584">
    <property type="entry name" value="Integrase_cat-core"/>
</dbReference>
<sequence>MDFVERFPKVGGKSMVLTVVDRFSKYAHFIAIEHPYTATSVARVFFDHIVQLHGLPCSIVSDRDPVFTSTFWTELFALSEVKLRLSSAFHPQTDGQSEVTNRKLSLES</sequence>
<name>A0A6G1EAV5_9ORYZ</name>
<comment type="caution">
    <text evidence="2">The sequence shown here is derived from an EMBL/GenBank/DDBJ whole genome shotgun (WGS) entry which is preliminary data.</text>
</comment>
<proteinExistence type="predicted"/>
<keyword evidence="3" id="KW-1185">Reference proteome</keyword>
<evidence type="ECO:0000259" key="1">
    <source>
        <dbReference type="PROSITE" id="PS50994"/>
    </source>
</evidence>
<dbReference type="SUPFAM" id="SSF53098">
    <property type="entry name" value="Ribonuclease H-like"/>
    <property type="match status" value="1"/>
</dbReference>
<organism evidence="2 3">
    <name type="scientific">Oryza meyeriana var. granulata</name>
    <dbReference type="NCBI Taxonomy" id="110450"/>
    <lineage>
        <taxon>Eukaryota</taxon>
        <taxon>Viridiplantae</taxon>
        <taxon>Streptophyta</taxon>
        <taxon>Embryophyta</taxon>
        <taxon>Tracheophyta</taxon>
        <taxon>Spermatophyta</taxon>
        <taxon>Magnoliopsida</taxon>
        <taxon>Liliopsida</taxon>
        <taxon>Poales</taxon>
        <taxon>Poaceae</taxon>
        <taxon>BOP clade</taxon>
        <taxon>Oryzoideae</taxon>
        <taxon>Oryzeae</taxon>
        <taxon>Oryzinae</taxon>
        <taxon>Oryza</taxon>
        <taxon>Oryza meyeriana</taxon>
    </lineage>
</organism>
<evidence type="ECO:0000313" key="3">
    <source>
        <dbReference type="Proteomes" id="UP000479710"/>
    </source>
</evidence>
<reference evidence="2 3" key="1">
    <citation type="submission" date="2019-11" db="EMBL/GenBank/DDBJ databases">
        <title>Whole genome sequence of Oryza granulata.</title>
        <authorList>
            <person name="Li W."/>
        </authorList>
    </citation>
    <scope>NUCLEOTIDE SEQUENCE [LARGE SCALE GENOMIC DNA]</scope>
    <source>
        <strain evidence="3">cv. Menghai</strain>
        <tissue evidence="2">Leaf</tissue>
    </source>
</reference>
<dbReference type="Proteomes" id="UP000479710">
    <property type="component" value="Unassembled WGS sequence"/>
</dbReference>
<dbReference type="Gene3D" id="3.30.420.10">
    <property type="entry name" value="Ribonuclease H-like superfamily/Ribonuclease H"/>
    <property type="match status" value="1"/>
</dbReference>
<dbReference type="InterPro" id="IPR036397">
    <property type="entry name" value="RNaseH_sf"/>
</dbReference>
<feature type="domain" description="Integrase catalytic" evidence="1">
    <location>
        <begin position="1"/>
        <end position="108"/>
    </location>
</feature>
<dbReference type="AlphaFoldDB" id="A0A6G1EAV5"/>
<gene>
    <name evidence="2" type="ORF">E2562_020339</name>
</gene>